<name>A0ACC0D0I8_9PEZI</name>
<gene>
    <name evidence="1" type="ORF">F4821DRAFT_239165</name>
</gene>
<sequence>MATTTTTLAPENVSLAKARGCQSREDCLSLYAQWAATYNVDLADASQNYIAPFLVADMALGFSSHAKGAILDAGCGTGLVGEGLARGGATTIDGLDLSPEMLKMAERTGAYRSLAVGDLTQRIAIANDTYDIVTCVGTFTQGHVGPDPALGEFVRVTKKDGLILATVLGEIWKSGGYEAEVKRLEAEGLIDVISADLKDYRAGRDKANVIILRKR</sequence>
<keyword evidence="2" id="KW-1185">Reference proteome</keyword>
<accession>A0ACC0D0I8</accession>
<evidence type="ECO:0000313" key="2">
    <source>
        <dbReference type="Proteomes" id="UP001497680"/>
    </source>
</evidence>
<organism evidence="1 2">
    <name type="scientific">Hypoxylon rubiginosum</name>
    <dbReference type="NCBI Taxonomy" id="110542"/>
    <lineage>
        <taxon>Eukaryota</taxon>
        <taxon>Fungi</taxon>
        <taxon>Dikarya</taxon>
        <taxon>Ascomycota</taxon>
        <taxon>Pezizomycotina</taxon>
        <taxon>Sordariomycetes</taxon>
        <taxon>Xylariomycetidae</taxon>
        <taxon>Xylariales</taxon>
        <taxon>Hypoxylaceae</taxon>
        <taxon>Hypoxylon</taxon>
    </lineage>
</organism>
<keyword evidence="1" id="KW-0808">Transferase</keyword>
<dbReference type="Proteomes" id="UP001497680">
    <property type="component" value="Unassembled WGS sequence"/>
</dbReference>
<protein>
    <submittedName>
        <fullName evidence="1">S-adenosyl-L-methionine-dependent methyltransferase</fullName>
    </submittedName>
</protein>
<dbReference type="EMBL" id="MU394319">
    <property type="protein sequence ID" value="KAI6086031.1"/>
    <property type="molecule type" value="Genomic_DNA"/>
</dbReference>
<comment type="caution">
    <text evidence="1">The sequence shown here is derived from an EMBL/GenBank/DDBJ whole genome shotgun (WGS) entry which is preliminary data.</text>
</comment>
<proteinExistence type="predicted"/>
<evidence type="ECO:0000313" key="1">
    <source>
        <dbReference type="EMBL" id="KAI6086031.1"/>
    </source>
</evidence>
<keyword evidence="1" id="KW-0489">Methyltransferase</keyword>
<reference evidence="1 2" key="1">
    <citation type="journal article" date="2022" name="New Phytol.">
        <title>Ecological generalism drives hyperdiversity of secondary metabolite gene clusters in xylarialean endophytes.</title>
        <authorList>
            <person name="Franco M.E.E."/>
            <person name="Wisecaver J.H."/>
            <person name="Arnold A.E."/>
            <person name="Ju Y.M."/>
            <person name="Slot J.C."/>
            <person name="Ahrendt S."/>
            <person name="Moore L.P."/>
            <person name="Eastman K.E."/>
            <person name="Scott K."/>
            <person name="Konkel Z."/>
            <person name="Mondo S.J."/>
            <person name="Kuo A."/>
            <person name="Hayes R.D."/>
            <person name="Haridas S."/>
            <person name="Andreopoulos B."/>
            <person name="Riley R."/>
            <person name="LaButti K."/>
            <person name="Pangilinan J."/>
            <person name="Lipzen A."/>
            <person name="Amirebrahimi M."/>
            <person name="Yan J."/>
            <person name="Adam C."/>
            <person name="Keymanesh K."/>
            <person name="Ng V."/>
            <person name="Louie K."/>
            <person name="Northen T."/>
            <person name="Drula E."/>
            <person name="Henrissat B."/>
            <person name="Hsieh H.M."/>
            <person name="Youens-Clark K."/>
            <person name="Lutzoni F."/>
            <person name="Miadlikowska J."/>
            <person name="Eastwood D.C."/>
            <person name="Hamelin R.C."/>
            <person name="Grigoriev I.V."/>
            <person name="U'Ren J.M."/>
        </authorList>
    </citation>
    <scope>NUCLEOTIDE SEQUENCE [LARGE SCALE GENOMIC DNA]</scope>
    <source>
        <strain evidence="1 2">ER1909</strain>
    </source>
</reference>